<keyword evidence="1" id="KW-1133">Transmembrane helix</keyword>
<evidence type="ECO:0000313" key="2">
    <source>
        <dbReference type="EMBL" id="MVN78763.1"/>
    </source>
</evidence>
<feature type="transmembrane region" description="Helical" evidence="1">
    <location>
        <begin position="87"/>
        <end position="105"/>
    </location>
</feature>
<reference evidence="2 3" key="1">
    <citation type="submission" date="2019-12" db="EMBL/GenBank/DDBJ databases">
        <title>Hymenobacter sp. HMF4947 Genome sequencing and assembly.</title>
        <authorList>
            <person name="Kang H."/>
            <person name="Cha I."/>
            <person name="Kim H."/>
            <person name="Joh K."/>
        </authorList>
    </citation>
    <scope>NUCLEOTIDE SEQUENCE [LARGE SCALE GENOMIC DNA]</scope>
    <source>
        <strain evidence="2 3">HMF4947</strain>
    </source>
</reference>
<keyword evidence="1" id="KW-0472">Membrane</keyword>
<feature type="transmembrane region" description="Helical" evidence="1">
    <location>
        <begin position="43"/>
        <end position="66"/>
    </location>
</feature>
<dbReference type="RefSeq" id="WP_157569192.1">
    <property type="nucleotide sequence ID" value="NZ_WQKZ01000006.1"/>
</dbReference>
<dbReference type="Proteomes" id="UP000441336">
    <property type="component" value="Unassembled WGS sequence"/>
</dbReference>
<protein>
    <submittedName>
        <fullName evidence="2">Uncharacterized protein</fullName>
    </submittedName>
</protein>
<sequence>MKIRRLLAAWLGTGLLTLGGTACAISIDSPYVYTEAGVAPSPVFAWAAWLLTAAAVPLMLAMGIRLAYSYPVAHRPQRLAWDGPAHFFFWVGLLVFELLIVVVMLSETRSGPRFQILVQGAA</sequence>
<dbReference type="EMBL" id="WQKZ01000006">
    <property type="protein sequence ID" value="MVN78763.1"/>
    <property type="molecule type" value="Genomic_DNA"/>
</dbReference>
<keyword evidence="3" id="KW-1185">Reference proteome</keyword>
<keyword evidence="1" id="KW-0812">Transmembrane</keyword>
<accession>A0A7K1TK74</accession>
<evidence type="ECO:0000256" key="1">
    <source>
        <dbReference type="SAM" id="Phobius"/>
    </source>
</evidence>
<comment type="caution">
    <text evidence="2">The sequence shown here is derived from an EMBL/GenBank/DDBJ whole genome shotgun (WGS) entry which is preliminary data.</text>
</comment>
<dbReference type="PROSITE" id="PS51257">
    <property type="entry name" value="PROKAR_LIPOPROTEIN"/>
    <property type="match status" value="1"/>
</dbReference>
<proteinExistence type="predicted"/>
<organism evidence="2 3">
    <name type="scientific">Hymenobacter ginkgonis</name>
    <dbReference type="NCBI Taxonomy" id="2682976"/>
    <lineage>
        <taxon>Bacteria</taxon>
        <taxon>Pseudomonadati</taxon>
        <taxon>Bacteroidota</taxon>
        <taxon>Cytophagia</taxon>
        <taxon>Cytophagales</taxon>
        <taxon>Hymenobacteraceae</taxon>
        <taxon>Hymenobacter</taxon>
    </lineage>
</organism>
<evidence type="ECO:0000313" key="3">
    <source>
        <dbReference type="Proteomes" id="UP000441336"/>
    </source>
</evidence>
<name>A0A7K1TK74_9BACT</name>
<dbReference type="AlphaFoldDB" id="A0A7K1TK74"/>
<gene>
    <name evidence="2" type="ORF">GO988_20715</name>
</gene>